<dbReference type="PANTHER" id="PTHR15243:SF0">
    <property type="entry name" value="SERINE_THREONINE-PROTEIN KINASE 19"/>
    <property type="match status" value="1"/>
</dbReference>
<protein>
    <submittedName>
        <fullName evidence="3">Uncharacterized protein</fullName>
    </submittedName>
</protein>
<dbReference type="OrthoDB" id="10261701at2759"/>
<dbReference type="EMBL" id="SPLM01000038">
    <property type="protein sequence ID" value="TMW65028.1"/>
    <property type="molecule type" value="Genomic_DNA"/>
</dbReference>
<dbReference type="PANTHER" id="PTHR15243">
    <property type="entry name" value="SERINE/THREONINE-PROTEIN KINASE 19"/>
    <property type="match status" value="1"/>
</dbReference>
<dbReference type="Proteomes" id="UP000794436">
    <property type="component" value="Unassembled WGS sequence"/>
</dbReference>
<reference evidence="3" key="1">
    <citation type="submission" date="2019-03" db="EMBL/GenBank/DDBJ databases">
        <title>Long read genome sequence of the mycoparasitic Pythium oligandrum ATCC 38472 isolated from sugarbeet rhizosphere.</title>
        <authorList>
            <person name="Gaulin E."/>
        </authorList>
    </citation>
    <scope>NUCLEOTIDE SEQUENCE</scope>
    <source>
        <strain evidence="3">ATCC 38472_TT</strain>
    </source>
</reference>
<evidence type="ECO:0000256" key="2">
    <source>
        <dbReference type="SAM" id="MobiDB-lite"/>
    </source>
</evidence>
<evidence type="ECO:0000313" key="3">
    <source>
        <dbReference type="EMBL" id="TMW65028.1"/>
    </source>
</evidence>
<dbReference type="AlphaFoldDB" id="A0A8K1CL92"/>
<gene>
    <name evidence="3" type="ORF">Poli38472_009195</name>
</gene>
<dbReference type="Pfam" id="PF10494">
    <property type="entry name" value="Stk19"/>
    <property type="match status" value="1"/>
</dbReference>
<sequence length="285" mass="32091">MLRRNRKRARAEASDTNAGPIDDDIDEFSTPDITPELDDTLATLQLLIQRNEAGFIRIDSPPIIFTHQLYTVLSNRTAVDQSLYRFRQDGTLVCFRIPTGPDEYAVIRQSDFKSILRKWEAALRPVDPITDKSISVANDEKIAALVALQRALPRLAAQNVLTTDVLIDVLTSTLGGDDEEAFRTHIKNLQRLGFLLTTPQLDNQAYQLSVPGVGKLVTAVKKTRSDILSVLKRTKYKEAFEHQLKKTKLRRSKLDMEYHLTDMEGCGLVRRTQVTSGTLVSLVNK</sequence>
<dbReference type="InterPro" id="IPR018865">
    <property type="entry name" value="STK19-like"/>
</dbReference>
<name>A0A8K1CL92_PYTOL</name>
<proteinExistence type="inferred from homology"/>
<accession>A0A8K1CL92</accession>
<comment type="similarity">
    <text evidence="1">Belongs to the STK19 family.</text>
</comment>
<evidence type="ECO:0000313" key="4">
    <source>
        <dbReference type="Proteomes" id="UP000794436"/>
    </source>
</evidence>
<keyword evidence="4" id="KW-1185">Reference proteome</keyword>
<comment type="caution">
    <text evidence="3">The sequence shown here is derived from an EMBL/GenBank/DDBJ whole genome shotgun (WGS) entry which is preliminary data.</text>
</comment>
<organism evidence="3 4">
    <name type="scientific">Pythium oligandrum</name>
    <name type="common">Mycoparasitic fungus</name>
    <dbReference type="NCBI Taxonomy" id="41045"/>
    <lineage>
        <taxon>Eukaryota</taxon>
        <taxon>Sar</taxon>
        <taxon>Stramenopiles</taxon>
        <taxon>Oomycota</taxon>
        <taxon>Peronosporomycetes</taxon>
        <taxon>Pythiales</taxon>
        <taxon>Pythiaceae</taxon>
        <taxon>Pythium</taxon>
    </lineage>
</organism>
<evidence type="ECO:0000256" key="1">
    <source>
        <dbReference type="ARBA" id="ARBA00093458"/>
    </source>
</evidence>
<feature type="region of interest" description="Disordered" evidence="2">
    <location>
        <begin position="1"/>
        <end position="27"/>
    </location>
</feature>